<dbReference type="EMBL" id="UYJE01002372">
    <property type="protein sequence ID" value="VDI10206.1"/>
    <property type="molecule type" value="Genomic_DNA"/>
</dbReference>
<dbReference type="OrthoDB" id="6127549at2759"/>
<feature type="compositionally biased region" description="Low complexity" evidence="1">
    <location>
        <begin position="164"/>
        <end position="173"/>
    </location>
</feature>
<gene>
    <name evidence="2" type="ORF">MGAL_10B048239</name>
</gene>
<dbReference type="Proteomes" id="UP000596742">
    <property type="component" value="Unassembled WGS sequence"/>
</dbReference>
<protein>
    <submittedName>
        <fullName evidence="2">Uncharacterized protein</fullName>
    </submittedName>
</protein>
<dbReference type="CDD" id="cd01644">
    <property type="entry name" value="RT_pepA17"/>
    <property type="match status" value="1"/>
</dbReference>
<proteinExistence type="predicted"/>
<dbReference type="InterPro" id="IPR043502">
    <property type="entry name" value="DNA/RNA_pol_sf"/>
</dbReference>
<dbReference type="InterPro" id="IPR008042">
    <property type="entry name" value="Retrotrans_Pao"/>
</dbReference>
<evidence type="ECO:0000256" key="1">
    <source>
        <dbReference type="SAM" id="MobiDB-lite"/>
    </source>
</evidence>
<evidence type="ECO:0000313" key="2">
    <source>
        <dbReference type="EMBL" id="VDI10206.1"/>
    </source>
</evidence>
<organism evidence="2 3">
    <name type="scientific">Mytilus galloprovincialis</name>
    <name type="common">Mediterranean mussel</name>
    <dbReference type="NCBI Taxonomy" id="29158"/>
    <lineage>
        <taxon>Eukaryota</taxon>
        <taxon>Metazoa</taxon>
        <taxon>Spiralia</taxon>
        <taxon>Lophotrochozoa</taxon>
        <taxon>Mollusca</taxon>
        <taxon>Bivalvia</taxon>
        <taxon>Autobranchia</taxon>
        <taxon>Pteriomorphia</taxon>
        <taxon>Mytilida</taxon>
        <taxon>Mytiloidea</taxon>
        <taxon>Mytilidae</taxon>
        <taxon>Mytilinae</taxon>
        <taxon>Mytilus</taxon>
    </lineage>
</organism>
<dbReference type="SUPFAM" id="SSF56672">
    <property type="entry name" value="DNA/RNA polymerases"/>
    <property type="match status" value="1"/>
</dbReference>
<accession>A0A8B6CTE0</accession>
<dbReference type="AlphaFoldDB" id="A0A8B6CTE0"/>
<sequence>MAGIEDNTDSASSTTSEMINTADTDKRLRTLTESGKELFENKQRKFLLKMQIVKSDLQLLARNIEPYSNELTSLQELKTEFMSGTVRYDTICKEYLDFLSRTNTAEGMDEVHKLSGEMQDFTQFVETESKRMNTFINELRAIERENSLASRSSRRSHSSRKTHSSSSSSVLARARAKAEAAKVKVHFAEKETLLLKEKALIEEKRSIESAKVERKKADIEADLDLLSRQKEAAAVEAEANALQNECDENMSQVLPDQPPLDSKSKTAAYINHVQKQISSIEIDKENTDAFHIDKENKHSTHIDQENTHVSGTLDPHANSFIPRKNIIADTHVSDNHPYPSDRTLATDFTRFLLKRDLLMSSQQANTGFKDKLPTTKGKLNDVRTRKTDFAETKNERSQSVDPHRISIFPPCTSELKIDEVRTLEVDESAYDKIGKDVFIRRPDDDKPGLSRDDREFIESMDTNLWKDSSGNWSAPLPFRQDRQVLPNNRNLAWKRAKGLDANLRKDLQKREHFFTFMNTILEKGHAEKAPHINDDQEQWYLPIFGVYHPKKPGKLRAVFDSSAQFDGVSLNNVLLSGPDLTNNLIGVLLRFRREQVAIMGDIEQMFYSFKVDEKHRDYLRFFWYTDNDFDKPLTVYRMCVHVFGNSPSPAIASYGLRKTAMEGENDFGSDMLDFVTRDFYVDDGLTSKPSSAEAIDLMKRTKSALKSIGNIRLHKISSNVEEVMHSFDNEDLAKSLKDLDLSSDILPVQHSLGMNWDLETDTFMYCIDRDVKPYTRRGLLSTINSIFDPLGYLAPVTIKGKLLLRSVMTGQIMWDEPLPEEVYNEWESWRISLFDLEKVKFKRMFVPTSFSLAKTRKIHIYSDASEKAIAAVGYIQLDDDKNFSFIMGKAKVAPSHTHTIPRLELCGALLAQEIGQTISDQLDIPLSDIQYYTDSKVVLGGGFPQKPMV</sequence>
<dbReference type="PANTHER" id="PTHR47331:SF6">
    <property type="entry name" value="DOUBLECORTIN DOMAIN-CONTAINING PROTEIN"/>
    <property type="match status" value="1"/>
</dbReference>
<dbReference type="PANTHER" id="PTHR47331">
    <property type="entry name" value="PHD-TYPE DOMAIN-CONTAINING PROTEIN"/>
    <property type="match status" value="1"/>
</dbReference>
<reference evidence="2" key="1">
    <citation type="submission" date="2018-11" db="EMBL/GenBank/DDBJ databases">
        <authorList>
            <person name="Alioto T."/>
            <person name="Alioto T."/>
        </authorList>
    </citation>
    <scope>NUCLEOTIDE SEQUENCE</scope>
</reference>
<feature type="compositionally biased region" description="Basic residues" evidence="1">
    <location>
        <begin position="152"/>
        <end position="163"/>
    </location>
</feature>
<evidence type="ECO:0000313" key="3">
    <source>
        <dbReference type="Proteomes" id="UP000596742"/>
    </source>
</evidence>
<keyword evidence="3" id="KW-1185">Reference proteome</keyword>
<name>A0A8B6CTE0_MYTGA</name>
<dbReference type="Pfam" id="PF05380">
    <property type="entry name" value="Peptidase_A17"/>
    <property type="match status" value="1"/>
</dbReference>
<comment type="caution">
    <text evidence="2">The sequence shown here is derived from an EMBL/GenBank/DDBJ whole genome shotgun (WGS) entry which is preliminary data.</text>
</comment>
<feature type="region of interest" description="Disordered" evidence="1">
    <location>
        <begin position="146"/>
        <end position="173"/>
    </location>
</feature>
<feature type="compositionally biased region" description="Polar residues" evidence="1">
    <location>
        <begin position="9"/>
        <end position="22"/>
    </location>
</feature>
<feature type="region of interest" description="Disordered" evidence="1">
    <location>
        <begin position="1"/>
        <end position="26"/>
    </location>
</feature>